<dbReference type="AlphaFoldDB" id="A0A1I5UUV1"/>
<gene>
    <name evidence="1" type="ORF">SAMN05216234_1723</name>
</gene>
<organism evidence="1 2">
    <name type="scientific">Hydrogenimonas thermophila</name>
    <dbReference type="NCBI Taxonomy" id="223786"/>
    <lineage>
        <taxon>Bacteria</taxon>
        <taxon>Pseudomonadati</taxon>
        <taxon>Campylobacterota</taxon>
        <taxon>Epsilonproteobacteria</taxon>
        <taxon>Campylobacterales</taxon>
        <taxon>Hydrogenimonadaceae</taxon>
        <taxon>Hydrogenimonas</taxon>
    </lineage>
</organism>
<sequence length="233" mass="27866">MKENVLQEKVQRETRLNAAKLVCCLGKIKTVEDIIRFYESIIIVIKPEVIRCCNILGYRYKDMDYVYSLATKQTYKSLLNVRKHIKKFKIEKKYKGTLKFFSFTSVEKSIKWLTQRIISNMRNTTDIRYKSLYIELSEVYSIEDWNCFINIIEDIEKEIILEQFAKFSKKQKIEIAKKIWKESLLDMDLDDEDFKKICDYLNIRISDIFKDTIEAKIKAERTNIGNKQLFLVM</sequence>
<dbReference type="Proteomes" id="UP000199227">
    <property type="component" value="Unassembled WGS sequence"/>
</dbReference>
<dbReference type="EMBL" id="FOXB01000072">
    <property type="protein sequence ID" value="SFP99084.1"/>
    <property type="molecule type" value="Genomic_DNA"/>
</dbReference>
<keyword evidence="2" id="KW-1185">Reference proteome</keyword>
<dbReference type="RefSeq" id="WP_092914293.1">
    <property type="nucleotide sequence ID" value="NZ_FOXB01000072.1"/>
</dbReference>
<accession>A0A1I5UUV1</accession>
<reference evidence="1 2" key="1">
    <citation type="submission" date="2016-10" db="EMBL/GenBank/DDBJ databases">
        <authorList>
            <person name="de Groot N.N."/>
        </authorList>
    </citation>
    <scope>NUCLEOTIDE SEQUENCE [LARGE SCALE GENOMIC DNA]</scope>
    <source>
        <strain evidence="1 2">EP1-55-1</strain>
    </source>
</reference>
<evidence type="ECO:0000313" key="2">
    <source>
        <dbReference type="Proteomes" id="UP000199227"/>
    </source>
</evidence>
<protein>
    <submittedName>
        <fullName evidence="1">Uncharacterized protein</fullName>
    </submittedName>
</protein>
<proteinExistence type="predicted"/>
<evidence type="ECO:0000313" key="1">
    <source>
        <dbReference type="EMBL" id="SFP99084.1"/>
    </source>
</evidence>
<name>A0A1I5UUV1_9BACT</name>
<dbReference type="OrthoDB" id="5366113at2"/>